<proteinExistence type="predicted"/>
<dbReference type="OrthoDB" id="6133115at2759"/>
<dbReference type="InParanoid" id="A0A1Y1NDF5"/>
<dbReference type="EMBL" id="VVIM01000006">
    <property type="protein sequence ID" value="KAB0797316.1"/>
    <property type="molecule type" value="Genomic_DNA"/>
</dbReference>
<evidence type="ECO:0000256" key="2">
    <source>
        <dbReference type="ARBA" id="ARBA00022448"/>
    </source>
</evidence>
<evidence type="ECO:0000256" key="4">
    <source>
        <dbReference type="ARBA" id="ARBA00022597"/>
    </source>
</evidence>
<dbReference type="PANTHER" id="PTHR48021">
    <property type="match status" value="1"/>
</dbReference>
<evidence type="ECO:0000256" key="1">
    <source>
        <dbReference type="ARBA" id="ARBA00004651"/>
    </source>
</evidence>
<dbReference type="AlphaFoldDB" id="A0A1Y1NDF5"/>
<keyword evidence="3" id="KW-1003">Cell membrane</keyword>
<keyword evidence="2" id="KW-0813">Transport</keyword>
<feature type="transmembrane region" description="Helical" evidence="8">
    <location>
        <begin position="127"/>
        <end position="148"/>
    </location>
</feature>
<dbReference type="PROSITE" id="PS50850">
    <property type="entry name" value="MFS"/>
    <property type="match status" value="1"/>
</dbReference>
<evidence type="ECO:0000313" key="11">
    <source>
        <dbReference type="EMBL" id="KAB0797316.1"/>
    </source>
</evidence>
<name>A0A1Y1NDF5_PHOPY</name>
<feature type="transmembrane region" description="Helical" evidence="8">
    <location>
        <begin position="185"/>
        <end position="206"/>
    </location>
</feature>
<dbReference type="FunCoup" id="A0A1Y1NDF5">
    <property type="interactions" value="67"/>
</dbReference>
<dbReference type="InterPro" id="IPR005828">
    <property type="entry name" value="MFS_sugar_transport-like"/>
</dbReference>
<evidence type="ECO:0000256" key="5">
    <source>
        <dbReference type="ARBA" id="ARBA00022692"/>
    </source>
</evidence>
<evidence type="ECO:0000256" key="7">
    <source>
        <dbReference type="ARBA" id="ARBA00023136"/>
    </source>
</evidence>
<keyword evidence="12" id="KW-1185">Reference proteome</keyword>
<evidence type="ECO:0000259" key="9">
    <source>
        <dbReference type="PROSITE" id="PS50850"/>
    </source>
</evidence>
<dbReference type="PANTHER" id="PTHR48021:SF39">
    <property type="entry name" value="MAJOR FACILITATOR SUPERFAMILY (MFS) PROFILE DOMAIN-CONTAINING PROTEIN"/>
    <property type="match status" value="1"/>
</dbReference>
<feature type="transmembrane region" description="Helical" evidence="8">
    <location>
        <begin position="387"/>
        <end position="413"/>
    </location>
</feature>
<dbReference type="SUPFAM" id="SSF103473">
    <property type="entry name" value="MFS general substrate transporter"/>
    <property type="match status" value="1"/>
</dbReference>
<feature type="transmembrane region" description="Helical" evidence="8">
    <location>
        <begin position="434"/>
        <end position="454"/>
    </location>
</feature>
<feature type="transmembrane region" description="Helical" evidence="8">
    <location>
        <begin position="345"/>
        <end position="367"/>
    </location>
</feature>
<keyword evidence="6 8" id="KW-1133">Transmembrane helix</keyword>
<comment type="subcellular location">
    <subcellularLocation>
        <location evidence="1">Cell membrane</location>
        <topology evidence="1">Multi-pass membrane protein</topology>
    </subcellularLocation>
</comment>
<evidence type="ECO:0000313" key="12">
    <source>
        <dbReference type="Proteomes" id="UP000327044"/>
    </source>
</evidence>
<dbReference type="InterPro" id="IPR020846">
    <property type="entry name" value="MFS_dom"/>
</dbReference>
<evidence type="ECO:0000256" key="8">
    <source>
        <dbReference type="SAM" id="Phobius"/>
    </source>
</evidence>
<keyword evidence="5 8" id="KW-0812">Transmembrane</keyword>
<feature type="transmembrane region" description="Helical" evidence="8">
    <location>
        <begin position="460"/>
        <end position="476"/>
    </location>
</feature>
<dbReference type="FunFam" id="1.20.1250.20:FF:000218">
    <property type="entry name" value="facilitated trehalose transporter Tret1"/>
    <property type="match status" value="1"/>
</dbReference>
<evidence type="ECO:0000256" key="6">
    <source>
        <dbReference type="ARBA" id="ARBA00022989"/>
    </source>
</evidence>
<dbReference type="Pfam" id="PF00083">
    <property type="entry name" value="Sugar_tr"/>
    <property type="match status" value="1"/>
</dbReference>
<dbReference type="GO" id="GO:0005886">
    <property type="term" value="C:plasma membrane"/>
    <property type="evidence" value="ECO:0007669"/>
    <property type="project" value="UniProtKB-SubCell"/>
</dbReference>
<evidence type="ECO:0000313" key="10">
    <source>
        <dbReference type="EMBL" id="JAV95923.1"/>
    </source>
</evidence>
<keyword evidence="4" id="KW-0762">Sugar transport</keyword>
<dbReference type="EMBL" id="GEZM01005778">
    <property type="protein sequence ID" value="JAV95923.1"/>
    <property type="molecule type" value="Transcribed_RNA"/>
</dbReference>
<accession>A0A1Y1NDF5</accession>
<dbReference type="Proteomes" id="UP000327044">
    <property type="component" value="Unassembled WGS sequence"/>
</dbReference>
<reference evidence="11 12" key="2">
    <citation type="journal article" date="2018" name="Elife">
        <title>Firefly genomes illuminate parallel origins of bioluminescence in beetles.</title>
        <authorList>
            <person name="Fallon T.R."/>
            <person name="Lower S.E."/>
            <person name="Chang C.H."/>
            <person name="Bessho-Uehara M."/>
            <person name="Martin G.J."/>
            <person name="Bewick A.J."/>
            <person name="Behringer M."/>
            <person name="Debat H.J."/>
            <person name="Wong I."/>
            <person name="Day J.C."/>
            <person name="Suvorov A."/>
            <person name="Silva C.J."/>
            <person name="Stanger-Hall K.F."/>
            <person name="Hall D.W."/>
            <person name="Schmitz R.J."/>
            <person name="Nelson D.R."/>
            <person name="Lewis S.M."/>
            <person name="Shigenobu S."/>
            <person name="Bybee S.M."/>
            <person name="Larracuente A.M."/>
            <person name="Oba Y."/>
            <person name="Weng J.K."/>
        </authorList>
    </citation>
    <scope>NUCLEOTIDE SEQUENCE [LARGE SCALE GENOMIC DNA]</scope>
    <source>
        <strain evidence="11">1611_PpyrPB1</strain>
        <tissue evidence="11">Whole body</tissue>
    </source>
</reference>
<protein>
    <recommendedName>
        <fullName evidence="9">Major facilitator superfamily (MFS) profile domain-containing protein</fullName>
    </recommendedName>
</protein>
<feature type="transmembrane region" description="Helical" evidence="8">
    <location>
        <begin position="72"/>
        <end position="91"/>
    </location>
</feature>
<feature type="transmembrane region" description="Helical" evidence="8">
    <location>
        <begin position="31"/>
        <end position="52"/>
    </location>
</feature>
<reference evidence="11" key="3">
    <citation type="submission" date="2019-08" db="EMBL/GenBank/DDBJ databases">
        <authorList>
            <consortium name="Photinus pyralis genome working group"/>
            <person name="Fallon T.R."/>
            <person name="Sander Lower S.E."/>
            <person name="Weng J.-K."/>
        </authorList>
    </citation>
    <scope>NUCLEOTIDE SEQUENCE</scope>
    <source>
        <strain evidence="11">1611_PpyrPB1</strain>
        <tissue evidence="11">Whole body</tissue>
    </source>
</reference>
<dbReference type="Gene3D" id="1.20.1250.20">
    <property type="entry name" value="MFS general substrate transporter like domains"/>
    <property type="match status" value="1"/>
</dbReference>
<gene>
    <name evidence="11" type="ORF">PPYR_08310</name>
</gene>
<dbReference type="InterPro" id="IPR036259">
    <property type="entry name" value="MFS_trans_sf"/>
</dbReference>
<feature type="transmembrane region" description="Helical" evidence="8">
    <location>
        <begin position="317"/>
        <end position="338"/>
    </location>
</feature>
<dbReference type="InterPro" id="IPR050549">
    <property type="entry name" value="MFS_Trehalose_Transporter"/>
</dbReference>
<sequence>MGDCAIPTDYGAADVLRPTVSERRVIWSQIIAVNVNNIMVLANGMVAGYPTVLIPSLYDEKINSQSGITEDQISWIGSIGFTCSLLGCLVSGMITQPFGRARAIRLACPVLVAAWLIFLLANEMWQIYLALCFCGLSSSLVEAPIIAYKAEVSQPHLRGMLSATTSLCCVIGVLIQFTLGTFLHWRTVAAISSAFPLLAFVLLFFIPESPHWLIMRGKKETAHKNLAWLRGWTTLDEVEGEFLTLCGRCDTEQEAKASSSREAVRGSMFKKYMEKRFLWPLSLVCFIFFLSHFNGSCTLQTYAVSIFTTMKAPMDEFYATVMLGFTQVVGCFLSLFVVKYCGKRVMGMASLGAVGICNVAVGAYAFIIGVPYLKWDDEGATFQMAPYAWIPLCLLLLLSLIANTGIRVLPWILLGEVFPHETRATGCGIGSASYYLFIFISNKLFIIMVNAMTIFGVYELYAAISVVGALIMYFGLPETEGKDLDDVIDHFSEVSKLDNRVKKREQ</sequence>
<feature type="transmembrane region" description="Helical" evidence="8">
    <location>
        <begin position="160"/>
        <end position="179"/>
    </location>
</feature>
<feature type="domain" description="Major facilitator superfamily (MFS) profile" evidence="9">
    <location>
        <begin position="36"/>
        <end position="480"/>
    </location>
</feature>
<reference evidence="10" key="1">
    <citation type="journal article" date="2016" name="Sci. Rep.">
        <title>Molecular characterization of firefly nuptial gifts: a multi-omics approach sheds light on postcopulatory sexual selection.</title>
        <authorList>
            <person name="Al-Wathiqui N."/>
            <person name="Fallon T.R."/>
            <person name="South A."/>
            <person name="Weng J.K."/>
            <person name="Lewis S.M."/>
        </authorList>
    </citation>
    <scope>NUCLEOTIDE SEQUENCE</scope>
</reference>
<keyword evidence="7 8" id="KW-0472">Membrane</keyword>
<organism evidence="10">
    <name type="scientific">Photinus pyralis</name>
    <name type="common">Common eastern firefly</name>
    <name type="synonym">Lampyris pyralis</name>
    <dbReference type="NCBI Taxonomy" id="7054"/>
    <lineage>
        <taxon>Eukaryota</taxon>
        <taxon>Metazoa</taxon>
        <taxon>Ecdysozoa</taxon>
        <taxon>Arthropoda</taxon>
        <taxon>Hexapoda</taxon>
        <taxon>Insecta</taxon>
        <taxon>Pterygota</taxon>
        <taxon>Neoptera</taxon>
        <taxon>Endopterygota</taxon>
        <taxon>Coleoptera</taxon>
        <taxon>Polyphaga</taxon>
        <taxon>Elateriformia</taxon>
        <taxon>Elateroidea</taxon>
        <taxon>Lampyridae</taxon>
        <taxon>Lampyrinae</taxon>
        <taxon>Photinus</taxon>
    </lineage>
</organism>
<dbReference type="GO" id="GO:0022857">
    <property type="term" value="F:transmembrane transporter activity"/>
    <property type="evidence" value="ECO:0007669"/>
    <property type="project" value="InterPro"/>
</dbReference>
<feature type="transmembrane region" description="Helical" evidence="8">
    <location>
        <begin position="277"/>
        <end position="295"/>
    </location>
</feature>
<feature type="transmembrane region" description="Helical" evidence="8">
    <location>
        <begin position="103"/>
        <end position="121"/>
    </location>
</feature>
<evidence type="ECO:0000256" key="3">
    <source>
        <dbReference type="ARBA" id="ARBA00022475"/>
    </source>
</evidence>